<proteinExistence type="predicted"/>
<accession>A0A7J7J706</accession>
<dbReference type="InterPro" id="IPR005542">
    <property type="entry name" value="PBX_PBC_dom"/>
</dbReference>
<dbReference type="OrthoDB" id="4187154at2759"/>
<reference evidence="3" key="1">
    <citation type="submission" date="2020-06" db="EMBL/GenBank/DDBJ databases">
        <title>Draft genome of Bugula neritina, a colonial animal packing powerful symbionts and potential medicines.</title>
        <authorList>
            <person name="Rayko M."/>
        </authorList>
    </citation>
    <scope>NUCLEOTIDE SEQUENCE [LARGE SCALE GENOMIC DNA]</scope>
    <source>
        <strain evidence="3">Kwan_BN1</strain>
    </source>
</reference>
<organism evidence="3 4">
    <name type="scientific">Bugula neritina</name>
    <name type="common">Brown bryozoan</name>
    <name type="synonym">Sertularia neritina</name>
    <dbReference type="NCBI Taxonomy" id="10212"/>
    <lineage>
        <taxon>Eukaryota</taxon>
        <taxon>Metazoa</taxon>
        <taxon>Spiralia</taxon>
        <taxon>Lophotrochozoa</taxon>
        <taxon>Bryozoa</taxon>
        <taxon>Gymnolaemata</taxon>
        <taxon>Cheilostomatida</taxon>
        <taxon>Flustrina</taxon>
        <taxon>Buguloidea</taxon>
        <taxon>Bugulidae</taxon>
        <taxon>Bugula</taxon>
    </lineage>
</organism>
<dbReference type="PROSITE" id="PS51978">
    <property type="entry name" value="PBC"/>
    <property type="match status" value="1"/>
</dbReference>
<evidence type="ECO:0000259" key="2">
    <source>
        <dbReference type="PROSITE" id="PS51978"/>
    </source>
</evidence>
<evidence type="ECO:0000313" key="3">
    <source>
        <dbReference type="EMBL" id="KAF6021446.1"/>
    </source>
</evidence>
<evidence type="ECO:0000313" key="4">
    <source>
        <dbReference type="Proteomes" id="UP000593567"/>
    </source>
</evidence>
<feature type="domain" description="PBC" evidence="2">
    <location>
        <begin position="1"/>
        <end position="103"/>
    </location>
</feature>
<dbReference type="EMBL" id="VXIV02003035">
    <property type="protein sequence ID" value="KAF6021446.1"/>
    <property type="molecule type" value="Genomic_DNA"/>
</dbReference>
<gene>
    <name evidence="3" type="ORF">EB796_020244</name>
</gene>
<comment type="caution">
    <text evidence="3">The sequence shown here is derived from an EMBL/GenBank/DDBJ whole genome shotgun (WGS) entry which is preliminary data.</text>
</comment>
<name>A0A7J7J706_BUGNE</name>
<evidence type="ECO:0000256" key="1">
    <source>
        <dbReference type="ARBA" id="ARBA00004123"/>
    </source>
</evidence>
<dbReference type="GO" id="GO:0003700">
    <property type="term" value="F:DNA-binding transcription factor activity"/>
    <property type="evidence" value="ECO:0007669"/>
    <property type="project" value="InterPro"/>
</dbReference>
<dbReference type="GO" id="GO:0005634">
    <property type="term" value="C:nucleus"/>
    <property type="evidence" value="ECO:0007669"/>
    <property type="project" value="UniProtKB-SubCell"/>
</dbReference>
<dbReference type="AlphaFoldDB" id="A0A7J7J706"/>
<sequence length="158" mass="18269">MSAHDVYYFVKLTCIIKHAEYKNKLAQIRTIYHQEIDKYEQACSEFTGHALKVLSRQNTIRPINQTEMDSQVARIEGEFSKVEHLLKKDTCASVMRLRNEFLDARSPYQFTSDLGASDEAFCTTSMRHIISQAAEGYNPQEMYQLMAEQRVSIVFDVS</sequence>
<keyword evidence="4" id="KW-1185">Reference proteome</keyword>
<comment type="subcellular location">
    <subcellularLocation>
        <location evidence="1">Nucleus</location>
    </subcellularLocation>
</comment>
<protein>
    <submittedName>
        <fullName evidence="3">PBX4</fullName>
    </submittedName>
</protein>
<dbReference type="Proteomes" id="UP000593567">
    <property type="component" value="Unassembled WGS sequence"/>
</dbReference>
<dbReference type="Pfam" id="PF03792">
    <property type="entry name" value="PBC"/>
    <property type="match status" value="1"/>
</dbReference>